<protein>
    <submittedName>
        <fullName evidence="5">Winged helix-turn-helix transcriptional regulator</fullName>
    </submittedName>
</protein>
<dbReference type="RefSeq" id="WP_209530682.1">
    <property type="nucleotide sequence ID" value="NZ_JAEEGA010000013.1"/>
</dbReference>
<dbReference type="Gene3D" id="1.10.10.10">
    <property type="entry name" value="Winged helix-like DNA-binding domain superfamily/Winged helix DNA-binding domain"/>
    <property type="match status" value="1"/>
</dbReference>
<evidence type="ECO:0000256" key="1">
    <source>
        <dbReference type="ARBA" id="ARBA00023015"/>
    </source>
</evidence>
<dbReference type="PROSITE" id="PS01117">
    <property type="entry name" value="HTH_MARR_1"/>
    <property type="match status" value="1"/>
</dbReference>
<proteinExistence type="predicted"/>
<name>A0A940PE63_9ENTE</name>
<dbReference type="GO" id="GO:0003677">
    <property type="term" value="F:DNA binding"/>
    <property type="evidence" value="ECO:0007669"/>
    <property type="project" value="UniProtKB-KW"/>
</dbReference>
<sequence>MAEKESEFPVSEETIDHQFRQLNHRHNNIYQFVMLYYNYIISKHDYGTGDLISMIEAHTITFIEENPGTTVSELATYWRKTKGAISQTVSKLIEKGFVKREQASYSGKTFLLYVTDEGLKLSKAHKLYDTIDIAKTLDQLLEKCSVDEIEAFFKVIKEYIVLIENDFD</sequence>
<dbReference type="PANTHER" id="PTHR35790:SF4">
    <property type="entry name" value="HTH-TYPE TRANSCRIPTIONAL REGULATOR PCHR"/>
    <property type="match status" value="1"/>
</dbReference>
<evidence type="ECO:0000256" key="2">
    <source>
        <dbReference type="ARBA" id="ARBA00023125"/>
    </source>
</evidence>
<evidence type="ECO:0000313" key="5">
    <source>
        <dbReference type="EMBL" id="MBP1042947.1"/>
    </source>
</evidence>
<dbReference type="SUPFAM" id="SSF46785">
    <property type="entry name" value="Winged helix' DNA-binding domain"/>
    <property type="match status" value="1"/>
</dbReference>
<evidence type="ECO:0000259" key="4">
    <source>
        <dbReference type="PROSITE" id="PS50995"/>
    </source>
</evidence>
<keyword evidence="1" id="KW-0805">Transcription regulation</keyword>
<dbReference type="AlphaFoldDB" id="A0A940PE63"/>
<gene>
    <name evidence="5" type="ORF">I6N95_18185</name>
</gene>
<dbReference type="SMART" id="SM00347">
    <property type="entry name" value="HTH_MARR"/>
    <property type="match status" value="1"/>
</dbReference>
<evidence type="ECO:0000256" key="3">
    <source>
        <dbReference type="ARBA" id="ARBA00023163"/>
    </source>
</evidence>
<dbReference type="InterPro" id="IPR052067">
    <property type="entry name" value="Metal_resp_HTH_trans_reg"/>
</dbReference>
<feature type="domain" description="HTH marR-type" evidence="4">
    <location>
        <begin position="12"/>
        <end position="161"/>
    </location>
</feature>
<dbReference type="InterPro" id="IPR036388">
    <property type="entry name" value="WH-like_DNA-bd_sf"/>
</dbReference>
<reference evidence="5" key="1">
    <citation type="submission" date="2020-12" db="EMBL/GenBank/DDBJ databases">
        <title>Vagococcus allomyrinae sp. nov. and Enterococcus lavae sp. nov., isolated from the larvae of Allomyrina dichotoma.</title>
        <authorList>
            <person name="Lee S.D."/>
        </authorList>
    </citation>
    <scope>NUCLEOTIDE SEQUENCE</scope>
    <source>
        <strain evidence="5">BWB3-3</strain>
    </source>
</reference>
<dbReference type="Pfam" id="PF12802">
    <property type="entry name" value="MarR_2"/>
    <property type="match status" value="1"/>
</dbReference>
<keyword evidence="2" id="KW-0238">DNA-binding</keyword>
<dbReference type="EMBL" id="JAEEGA010000013">
    <property type="protein sequence ID" value="MBP1042947.1"/>
    <property type="molecule type" value="Genomic_DNA"/>
</dbReference>
<comment type="caution">
    <text evidence="5">The sequence shown here is derived from an EMBL/GenBank/DDBJ whole genome shotgun (WGS) entry which is preliminary data.</text>
</comment>
<dbReference type="Proteomes" id="UP000674938">
    <property type="component" value="Unassembled WGS sequence"/>
</dbReference>
<dbReference type="InterPro" id="IPR023187">
    <property type="entry name" value="Tscrpt_reg_MarR-type_CS"/>
</dbReference>
<dbReference type="InterPro" id="IPR036390">
    <property type="entry name" value="WH_DNA-bd_sf"/>
</dbReference>
<keyword evidence="3" id="KW-0804">Transcription</keyword>
<dbReference type="PROSITE" id="PS50995">
    <property type="entry name" value="HTH_MARR_2"/>
    <property type="match status" value="1"/>
</dbReference>
<dbReference type="GO" id="GO:0003700">
    <property type="term" value="F:DNA-binding transcription factor activity"/>
    <property type="evidence" value="ECO:0007669"/>
    <property type="project" value="InterPro"/>
</dbReference>
<keyword evidence="6" id="KW-1185">Reference proteome</keyword>
<dbReference type="InterPro" id="IPR000835">
    <property type="entry name" value="HTH_MarR-typ"/>
</dbReference>
<accession>A0A940PE63</accession>
<organism evidence="5 6">
    <name type="scientific">Vagococcus allomyrinae</name>
    <dbReference type="NCBI Taxonomy" id="2794353"/>
    <lineage>
        <taxon>Bacteria</taxon>
        <taxon>Bacillati</taxon>
        <taxon>Bacillota</taxon>
        <taxon>Bacilli</taxon>
        <taxon>Lactobacillales</taxon>
        <taxon>Enterococcaceae</taxon>
        <taxon>Vagococcus</taxon>
    </lineage>
</organism>
<evidence type="ECO:0000313" key="6">
    <source>
        <dbReference type="Proteomes" id="UP000674938"/>
    </source>
</evidence>
<dbReference type="PANTHER" id="PTHR35790">
    <property type="entry name" value="HTH-TYPE TRANSCRIPTIONAL REGULATOR PCHR"/>
    <property type="match status" value="1"/>
</dbReference>